<reference evidence="2 3" key="1">
    <citation type="journal article" date="2020" name="Syst. Appl. Microbiol.">
        <title>Alienimonas chondri sp. nov., a novel planctomycete isolated from the biofilm of the red alga Chondrus crispus.</title>
        <authorList>
            <person name="Vitorino I."/>
            <person name="Albuquerque L."/>
            <person name="Wiegand S."/>
            <person name="Kallscheuer N."/>
            <person name="da Costa M.S."/>
            <person name="Lobo-da-Cunha A."/>
            <person name="Jogler C."/>
            <person name="Lage O.M."/>
        </authorList>
    </citation>
    <scope>NUCLEOTIDE SEQUENCE [LARGE SCALE GENOMIC DNA]</scope>
    <source>
        <strain evidence="2 3">LzC2</strain>
    </source>
</reference>
<proteinExistence type="predicted"/>
<organism evidence="2 3">
    <name type="scientific">Alienimonas chondri</name>
    <dbReference type="NCBI Taxonomy" id="2681879"/>
    <lineage>
        <taxon>Bacteria</taxon>
        <taxon>Pseudomonadati</taxon>
        <taxon>Planctomycetota</taxon>
        <taxon>Planctomycetia</taxon>
        <taxon>Planctomycetales</taxon>
        <taxon>Planctomycetaceae</taxon>
        <taxon>Alienimonas</taxon>
    </lineage>
</organism>
<keyword evidence="1" id="KW-1133">Transmembrane helix</keyword>
<comment type="caution">
    <text evidence="2">The sequence shown here is derived from an EMBL/GenBank/DDBJ whole genome shotgun (WGS) entry which is preliminary data.</text>
</comment>
<dbReference type="Proteomes" id="UP000609651">
    <property type="component" value="Unassembled WGS sequence"/>
</dbReference>
<keyword evidence="1" id="KW-0472">Membrane</keyword>
<sequence length="166" mass="17156">MRPRETASDAGIQGEGAILNLTFSSRYAATVPDDDLPPLEASTSDAPAKPGFWARFLGPENAAGLGGWAGVFGPMGAIFLFYAFLEQAAGRPAFPPATVYGLICAASASLLLGVGAGGVGGRLVRFVERRRGASWPPWRAQFVGGFVAGVLTVLFVTVVGVTNALI</sequence>
<keyword evidence="3" id="KW-1185">Reference proteome</keyword>
<dbReference type="RefSeq" id="WP_171184850.1">
    <property type="nucleotide sequence ID" value="NZ_WTPX01000027.1"/>
</dbReference>
<feature type="transmembrane region" description="Helical" evidence="1">
    <location>
        <begin position="97"/>
        <end position="121"/>
    </location>
</feature>
<feature type="transmembrane region" description="Helical" evidence="1">
    <location>
        <begin position="65"/>
        <end position="85"/>
    </location>
</feature>
<evidence type="ECO:0000313" key="2">
    <source>
        <dbReference type="EMBL" id="NNJ25153.1"/>
    </source>
</evidence>
<evidence type="ECO:0000313" key="3">
    <source>
        <dbReference type="Proteomes" id="UP000609651"/>
    </source>
</evidence>
<name>A0ABX1VAQ5_9PLAN</name>
<dbReference type="EMBL" id="WTPX01000027">
    <property type="protein sequence ID" value="NNJ25153.1"/>
    <property type="molecule type" value="Genomic_DNA"/>
</dbReference>
<protein>
    <recommendedName>
        <fullName evidence="4">DUF4190 domain-containing protein</fullName>
    </recommendedName>
</protein>
<keyword evidence="1" id="KW-0812">Transmembrane</keyword>
<feature type="transmembrane region" description="Helical" evidence="1">
    <location>
        <begin position="142"/>
        <end position="165"/>
    </location>
</feature>
<evidence type="ECO:0008006" key="4">
    <source>
        <dbReference type="Google" id="ProtNLM"/>
    </source>
</evidence>
<gene>
    <name evidence="2" type="ORF">LzC2_12160</name>
</gene>
<accession>A0ABX1VAQ5</accession>
<evidence type="ECO:0000256" key="1">
    <source>
        <dbReference type="SAM" id="Phobius"/>
    </source>
</evidence>